<dbReference type="EMBL" id="JAARRL010000001">
    <property type="protein sequence ID" value="MBC1499089.1"/>
    <property type="molecule type" value="Genomic_DNA"/>
</dbReference>
<comment type="caution">
    <text evidence="2">The sequence shown here is derived from an EMBL/GenBank/DDBJ whole genome shotgun (WGS) entry which is preliminary data.</text>
</comment>
<evidence type="ECO:0000256" key="1">
    <source>
        <dbReference type="SAM" id="Phobius"/>
    </source>
</evidence>
<reference evidence="2 3" key="1">
    <citation type="submission" date="2020-03" db="EMBL/GenBank/DDBJ databases">
        <title>Soil Listeria distribution.</title>
        <authorList>
            <person name="Liao J."/>
            <person name="Wiedmann M."/>
        </authorList>
    </citation>
    <scope>NUCLEOTIDE SEQUENCE [LARGE SCALE GENOMIC DNA]</scope>
    <source>
        <strain evidence="2 3">FSL L7-1523</strain>
    </source>
</reference>
<dbReference type="AlphaFoldDB" id="A0A841Z2C9"/>
<gene>
    <name evidence="2" type="ORF">HB943_00645</name>
</gene>
<keyword evidence="1" id="KW-0812">Transmembrane</keyword>
<organism evidence="2 3">
    <name type="scientific">Listeria weihenstephanensis</name>
    <dbReference type="NCBI Taxonomy" id="1006155"/>
    <lineage>
        <taxon>Bacteria</taxon>
        <taxon>Bacillati</taxon>
        <taxon>Bacillota</taxon>
        <taxon>Bacilli</taxon>
        <taxon>Bacillales</taxon>
        <taxon>Listeriaceae</taxon>
        <taxon>Listeria</taxon>
    </lineage>
</organism>
<name>A0A841Z2C9_9LIST</name>
<proteinExistence type="predicted"/>
<evidence type="ECO:0008006" key="4">
    <source>
        <dbReference type="Google" id="ProtNLM"/>
    </source>
</evidence>
<keyword evidence="1" id="KW-0472">Membrane</keyword>
<sequence>MKNQFKRVVETVGDGVTWEAPRELNGTEKKSMFQRAKMHILMQDIFETMKGELRADEEIVDYMPFTNGENSMVFTSGLLGGMYAATTDATKNYVKDFHDVRGNRVLIFTTDRIILFFVIEFLGEKRYQSYWYEELPTMTLHEKVERFRYFDVDQKKFVKSQGSTYTLDFQTTKGNIFIESVSAKEAQKVQRIMGQIPKAQFTKIGDKHRRNSLFGYLTTTSNGILALEGVAVLVLLFMLVMYLVK</sequence>
<feature type="transmembrane region" description="Helical" evidence="1">
    <location>
        <begin position="223"/>
        <end position="244"/>
    </location>
</feature>
<evidence type="ECO:0000313" key="2">
    <source>
        <dbReference type="EMBL" id="MBC1499089.1"/>
    </source>
</evidence>
<keyword evidence="1" id="KW-1133">Transmembrane helix</keyword>
<protein>
    <recommendedName>
        <fullName evidence="4">YokE-like PH domain-containing protein</fullName>
    </recommendedName>
</protein>
<dbReference type="Proteomes" id="UP000564536">
    <property type="component" value="Unassembled WGS sequence"/>
</dbReference>
<accession>A0A841Z2C9</accession>
<evidence type="ECO:0000313" key="3">
    <source>
        <dbReference type="Proteomes" id="UP000564536"/>
    </source>
</evidence>
<dbReference type="RefSeq" id="WP_185423891.1">
    <property type="nucleotide sequence ID" value="NZ_JAARRL010000001.1"/>
</dbReference>